<feature type="domain" description="Response regulatory" evidence="1">
    <location>
        <begin position="2"/>
        <end position="118"/>
    </location>
</feature>
<evidence type="ECO:0000259" key="1">
    <source>
        <dbReference type="PROSITE" id="PS50110"/>
    </source>
</evidence>
<dbReference type="Gene3D" id="3.40.50.2300">
    <property type="match status" value="1"/>
</dbReference>
<dbReference type="InterPro" id="IPR001789">
    <property type="entry name" value="Sig_transdc_resp-reg_receiver"/>
</dbReference>
<dbReference type="PANTHER" id="PTHR43228:SF8">
    <property type="entry name" value="TRANSCRIPTIONAL REGULATORY PROTEIN GLNL"/>
    <property type="match status" value="1"/>
</dbReference>
<dbReference type="AlphaFoldDB" id="A0A645A2L5"/>
<evidence type="ECO:0000313" key="2">
    <source>
        <dbReference type="EMBL" id="MPM46501.1"/>
    </source>
</evidence>
<dbReference type="PROSITE" id="PS50110">
    <property type="entry name" value="RESPONSE_REGULATORY"/>
    <property type="match status" value="1"/>
</dbReference>
<proteinExistence type="predicted"/>
<dbReference type="Pfam" id="PF00072">
    <property type="entry name" value="Response_reg"/>
    <property type="match status" value="1"/>
</dbReference>
<keyword evidence="2" id="KW-0378">Hydrolase</keyword>
<gene>
    <name evidence="2" type="primary">cheB_50</name>
    <name evidence="2" type="ORF">SDC9_93204</name>
</gene>
<dbReference type="Pfam" id="PF08664">
    <property type="entry name" value="YcbB"/>
    <property type="match status" value="1"/>
</dbReference>
<protein>
    <submittedName>
        <fullName evidence="2">Chemotaxis response regulator protein-glutamate methylesterase</fullName>
        <ecNumber evidence="2">3.1.1.61</ecNumber>
    </submittedName>
</protein>
<accession>A0A645A2L5</accession>
<dbReference type="SUPFAM" id="SSF52172">
    <property type="entry name" value="CheY-like"/>
    <property type="match status" value="1"/>
</dbReference>
<dbReference type="GO" id="GO:0000160">
    <property type="term" value="P:phosphorelay signal transduction system"/>
    <property type="evidence" value="ECO:0007669"/>
    <property type="project" value="InterPro"/>
</dbReference>
<sequence length="281" mass="31271">MKIYVIEDDHAVIDILEDLIEQQNLGSICGDSGGKEPDEQSVLSAKPDIVLIDFLMPKKDGIQIVQSLKLLGCGAKFVMISQVSDKTLIGKAYHAGVDFFISKPINAIEVKSVIRAVTNQIQNERTIASIRSLFGENVPTEVRKADTFLKRAKLAMNQLGMSGEKGCIVILKICEYMHDNKLSIYHVNFGQICASLSTAPQSMEQRVRRAIAKGMRNLAQLGIEDYMNETFVEYSGSLFPFEEVKAEMDYIRRKQKRGGKVSVKGFIGGLLILSEQDEFSL</sequence>
<reference evidence="2" key="1">
    <citation type="submission" date="2019-08" db="EMBL/GenBank/DDBJ databases">
        <authorList>
            <person name="Kucharzyk K."/>
            <person name="Murdoch R.W."/>
            <person name="Higgins S."/>
            <person name="Loffler F."/>
        </authorList>
    </citation>
    <scope>NUCLEOTIDE SEQUENCE</scope>
</reference>
<dbReference type="PANTHER" id="PTHR43228">
    <property type="entry name" value="TWO-COMPONENT RESPONSE REGULATOR"/>
    <property type="match status" value="1"/>
</dbReference>
<organism evidence="2">
    <name type="scientific">bioreactor metagenome</name>
    <dbReference type="NCBI Taxonomy" id="1076179"/>
    <lineage>
        <taxon>unclassified sequences</taxon>
        <taxon>metagenomes</taxon>
        <taxon>ecological metagenomes</taxon>
    </lineage>
</organism>
<dbReference type="InterPro" id="IPR052048">
    <property type="entry name" value="ST_Response_Regulator"/>
</dbReference>
<dbReference type="InterPro" id="IPR011006">
    <property type="entry name" value="CheY-like_superfamily"/>
</dbReference>
<name>A0A645A2L5_9ZZZZ</name>
<comment type="caution">
    <text evidence="2">The sequence shown here is derived from an EMBL/GenBank/DDBJ whole genome shotgun (WGS) entry which is preliminary data.</text>
</comment>
<dbReference type="GO" id="GO:0008984">
    <property type="term" value="F:protein-glutamate methylesterase activity"/>
    <property type="evidence" value="ECO:0007669"/>
    <property type="project" value="UniProtKB-EC"/>
</dbReference>
<dbReference type="EMBL" id="VSSQ01011304">
    <property type="protein sequence ID" value="MPM46501.1"/>
    <property type="molecule type" value="Genomic_DNA"/>
</dbReference>
<dbReference type="SMART" id="SM00448">
    <property type="entry name" value="REC"/>
    <property type="match status" value="1"/>
</dbReference>
<dbReference type="InterPro" id="IPR013972">
    <property type="entry name" value="YcbB"/>
</dbReference>
<dbReference type="EC" id="3.1.1.61" evidence="2"/>